<feature type="DNA-binding region" description="H-T-H motif" evidence="2">
    <location>
        <begin position="26"/>
        <end position="45"/>
    </location>
</feature>
<dbReference type="EMBL" id="DWXN01000002">
    <property type="protein sequence ID" value="HJB74141.1"/>
    <property type="molecule type" value="Genomic_DNA"/>
</dbReference>
<dbReference type="InterPro" id="IPR009057">
    <property type="entry name" value="Homeodomain-like_sf"/>
</dbReference>
<reference evidence="4" key="2">
    <citation type="submission" date="2021-04" db="EMBL/GenBank/DDBJ databases">
        <authorList>
            <person name="Gilroy R."/>
        </authorList>
    </citation>
    <scope>NUCLEOTIDE SEQUENCE</scope>
    <source>
        <strain evidence="4">CHK188-16595</strain>
    </source>
</reference>
<dbReference type="Proteomes" id="UP000823877">
    <property type="component" value="Unassembled WGS sequence"/>
</dbReference>
<dbReference type="AlphaFoldDB" id="A0A9D2MHD4"/>
<dbReference type="PANTHER" id="PTHR43479">
    <property type="entry name" value="ACREF/ENVCD OPERON REPRESSOR-RELATED"/>
    <property type="match status" value="1"/>
</dbReference>
<dbReference type="PANTHER" id="PTHR43479:SF7">
    <property type="entry name" value="TETR-FAMILY TRANSCRIPTIONAL REGULATOR"/>
    <property type="match status" value="1"/>
</dbReference>
<dbReference type="Pfam" id="PF14278">
    <property type="entry name" value="TetR_C_8"/>
    <property type="match status" value="1"/>
</dbReference>
<accession>A0A9D2MHD4</accession>
<dbReference type="InterPro" id="IPR001647">
    <property type="entry name" value="HTH_TetR"/>
</dbReference>
<evidence type="ECO:0000313" key="5">
    <source>
        <dbReference type="Proteomes" id="UP000823877"/>
    </source>
</evidence>
<dbReference type="GO" id="GO:0003677">
    <property type="term" value="F:DNA binding"/>
    <property type="evidence" value="ECO:0007669"/>
    <property type="project" value="UniProtKB-UniRule"/>
</dbReference>
<feature type="domain" description="HTH tetR-type" evidence="3">
    <location>
        <begin position="3"/>
        <end position="63"/>
    </location>
</feature>
<dbReference type="Gene3D" id="1.10.357.10">
    <property type="entry name" value="Tetracycline Repressor, domain 2"/>
    <property type="match status" value="1"/>
</dbReference>
<proteinExistence type="predicted"/>
<dbReference type="Pfam" id="PF00440">
    <property type="entry name" value="TetR_N"/>
    <property type="match status" value="1"/>
</dbReference>
<dbReference type="InterPro" id="IPR050624">
    <property type="entry name" value="HTH-type_Tx_Regulator"/>
</dbReference>
<sequence length="193" mass="22703">MSQITKKALAQSLKNLLLKKPLNKITINDIADDCGINRMTFYYHFKDIYDLAEWACLQEAAKVIKENKTHDTWQEGMLQIFYTVRENKPLIMNVYRCVDREQVERYLKPLIDNLLLKVVEEQSADMTVRQEDKEFIASVYSYAFVGLMLDWIKNDMKENPEQLISKLALVIQNTFTDALERFRIDKPLSKNDI</sequence>
<evidence type="ECO:0000259" key="3">
    <source>
        <dbReference type="PROSITE" id="PS50977"/>
    </source>
</evidence>
<organism evidence="4 5">
    <name type="scientific">Candidatus Eubacterium faecale</name>
    <dbReference type="NCBI Taxonomy" id="2838568"/>
    <lineage>
        <taxon>Bacteria</taxon>
        <taxon>Bacillati</taxon>
        <taxon>Bacillota</taxon>
        <taxon>Clostridia</taxon>
        <taxon>Eubacteriales</taxon>
        <taxon>Eubacteriaceae</taxon>
        <taxon>Eubacterium</taxon>
    </lineage>
</organism>
<dbReference type="SUPFAM" id="SSF46689">
    <property type="entry name" value="Homeodomain-like"/>
    <property type="match status" value="1"/>
</dbReference>
<gene>
    <name evidence="4" type="ORF">IAA37_00500</name>
</gene>
<keyword evidence="1 2" id="KW-0238">DNA-binding</keyword>
<name>A0A9D2MHD4_9FIRM</name>
<dbReference type="InterPro" id="IPR039532">
    <property type="entry name" value="TetR_C_Firmicutes"/>
</dbReference>
<evidence type="ECO:0000256" key="1">
    <source>
        <dbReference type="ARBA" id="ARBA00023125"/>
    </source>
</evidence>
<protein>
    <submittedName>
        <fullName evidence="4">TetR/AcrR family transcriptional regulator</fullName>
    </submittedName>
</protein>
<comment type="caution">
    <text evidence="4">The sequence shown here is derived from an EMBL/GenBank/DDBJ whole genome shotgun (WGS) entry which is preliminary data.</text>
</comment>
<reference evidence="4" key="1">
    <citation type="journal article" date="2021" name="PeerJ">
        <title>Extensive microbial diversity within the chicken gut microbiome revealed by metagenomics and culture.</title>
        <authorList>
            <person name="Gilroy R."/>
            <person name="Ravi A."/>
            <person name="Getino M."/>
            <person name="Pursley I."/>
            <person name="Horton D.L."/>
            <person name="Alikhan N.F."/>
            <person name="Baker D."/>
            <person name="Gharbi K."/>
            <person name="Hall N."/>
            <person name="Watson M."/>
            <person name="Adriaenssens E.M."/>
            <person name="Foster-Nyarko E."/>
            <person name="Jarju S."/>
            <person name="Secka A."/>
            <person name="Antonio M."/>
            <person name="Oren A."/>
            <person name="Chaudhuri R.R."/>
            <person name="La Ragione R."/>
            <person name="Hildebrand F."/>
            <person name="Pallen M.J."/>
        </authorList>
    </citation>
    <scope>NUCLEOTIDE SEQUENCE</scope>
    <source>
        <strain evidence="4">CHK188-16595</strain>
    </source>
</reference>
<evidence type="ECO:0000313" key="4">
    <source>
        <dbReference type="EMBL" id="HJB74141.1"/>
    </source>
</evidence>
<evidence type="ECO:0000256" key="2">
    <source>
        <dbReference type="PROSITE-ProRule" id="PRU00335"/>
    </source>
</evidence>
<dbReference type="PROSITE" id="PS50977">
    <property type="entry name" value="HTH_TETR_2"/>
    <property type="match status" value="1"/>
</dbReference>